<evidence type="ECO:0000313" key="2">
    <source>
        <dbReference type="EMBL" id="JAD79608.1"/>
    </source>
</evidence>
<reference evidence="2" key="1">
    <citation type="submission" date="2014-09" db="EMBL/GenBank/DDBJ databases">
        <authorList>
            <person name="Magalhaes I.L.F."/>
            <person name="Oliveira U."/>
            <person name="Santos F.R."/>
            <person name="Vidigal T.H.D.A."/>
            <person name="Brescovit A.D."/>
            <person name="Santos A.J."/>
        </authorList>
    </citation>
    <scope>NUCLEOTIDE SEQUENCE</scope>
    <source>
        <tissue evidence="2">Shoot tissue taken approximately 20 cm above the soil surface</tissue>
    </source>
</reference>
<dbReference type="PANTHER" id="PTHR46162">
    <property type="entry name" value="TRAF-LIKE FAMILY PROTEIN"/>
    <property type="match status" value="1"/>
</dbReference>
<dbReference type="PROSITE" id="PS50144">
    <property type="entry name" value="MATH"/>
    <property type="match status" value="1"/>
</dbReference>
<dbReference type="Pfam" id="PF22486">
    <property type="entry name" value="MATH_2"/>
    <property type="match status" value="1"/>
</dbReference>
<dbReference type="AlphaFoldDB" id="A0A0A9CYY0"/>
<organism evidence="2">
    <name type="scientific">Arundo donax</name>
    <name type="common">Giant reed</name>
    <name type="synonym">Donax arundinaceus</name>
    <dbReference type="NCBI Taxonomy" id="35708"/>
    <lineage>
        <taxon>Eukaryota</taxon>
        <taxon>Viridiplantae</taxon>
        <taxon>Streptophyta</taxon>
        <taxon>Embryophyta</taxon>
        <taxon>Tracheophyta</taxon>
        <taxon>Spermatophyta</taxon>
        <taxon>Magnoliopsida</taxon>
        <taxon>Liliopsida</taxon>
        <taxon>Poales</taxon>
        <taxon>Poaceae</taxon>
        <taxon>PACMAD clade</taxon>
        <taxon>Arundinoideae</taxon>
        <taxon>Arundineae</taxon>
        <taxon>Arundo</taxon>
    </lineage>
</organism>
<dbReference type="PANTHER" id="PTHR46162:SF2">
    <property type="entry name" value="ANKYRIN REPEAT-CONTAINING PROTEIN-RELATED"/>
    <property type="match status" value="1"/>
</dbReference>
<dbReference type="EMBL" id="GBRH01218287">
    <property type="protein sequence ID" value="JAD79608.1"/>
    <property type="molecule type" value="Transcribed_RNA"/>
</dbReference>
<protein>
    <recommendedName>
        <fullName evidence="1">MATH domain-containing protein</fullName>
    </recommendedName>
</protein>
<dbReference type="SMART" id="SM00061">
    <property type="entry name" value="MATH"/>
    <property type="match status" value="1"/>
</dbReference>
<dbReference type="CDD" id="cd00121">
    <property type="entry name" value="MATH"/>
    <property type="match status" value="1"/>
</dbReference>
<sequence length="130" mass="14462">MNNYLDLKLPVQSSTFEVVGHKWYIHMYPLGDQYSTNSLSLFLHLHSPKELPDPESGMMIELTLSILDQKNGEHFSVTGRFVFAVAEKAGWGWSNFIPLTTLKAPSRAYLVGSDCILKADITIIGSSNDG</sequence>
<feature type="domain" description="MATH" evidence="1">
    <location>
        <begin position="1"/>
        <end position="121"/>
    </location>
</feature>
<dbReference type="Gene3D" id="2.60.210.10">
    <property type="entry name" value="Apoptosis, Tumor Necrosis Factor Receptor Associated Protein 2, Chain A"/>
    <property type="match status" value="1"/>
</dbReference>
<dbReference type="InterPro" id="IPR002083">
    <property type="entry name" value="MATH/TRAF_dom"/>
</dbReference>
<name>A0A0A9CYY0_ARUDO</name>
<dbReference type="SUPFAM" id="SSF49599">
    <property type="entry name" value="TRAF domain-like"/>
    <property type="match status" value="1"/>
</dbReference>
<proteinExistence type="predicted"/>
<dbReference type="InterPro" id="IPR008974">
    <property type="entry name" value="TRAF-like"/>
</dbReference>
<reference evidence="2" key="2">
    <citation type="journal article" date="2015" name="Data Brief">
        <title>Shoot transcriptome of the giant reed, Arundo donax.</title>
        <authorList>
            <person name="Barrero R.A."/>
            <person name="Guerrero F.D."/>
            <person name="Moolhuijzen P."/>
            <person name="Goolsby J.A."/>
            <person name="Tidwell J."/>
            <person name="Bellgard S.E."/>
            <person name="Bellgard M.I."/>
        </authorList>
    </citation>
    <scope>NUCLEOTIDE SEQUENCE</scope>
    <source>
        <tissue evidence="2">Shoot tissue taken approximately 20 cm above the soil surface</tissue>
    </source>
</reference>
<evidence type="ECO:0000259" key="1">
    <source>
        <dbReference type="PROSITE" id="PS50144"/>
    </source>
</evidence>
<accession>A0A0A9CYY0</accession>